<accession>A0A165YEP6</accession>
<evidence type="ECO:0000256" key="1">
    <source>
        <dbReference type="SAM" id="Phobius"/>
    </source>
</evidence>
<dbReference type="RefSeq" id="WP_063387253.1">
    <property type="nucleotide sequence ID" value="NZ_LWBR01000013.1"/>
</dbReference>
<keyword evidence="1" id="KW-1133">Transmembrane helix</keyword>
<protein>
    <submittedName>
        <fullName evidence="2">Uncharacterized protein</fullName>
    </submittedName>
</protein>
<sequence>MSTKKTCRFIIHATGKNGETYLATCKNKWEVKQWIAANHSKVNKKELKIIDKQKKQVLAKNIFIVSTVLFALYQLYILL</sequence>
<proteinExistence type="predicted"/>
<feature type="transmembrane region" description="Helical" evidence="1">
    <location>
        <begin position="57"/>
        <end position="77"/>
    </location>
</feature>
<keyword evidence="1" id="KW-0472">Membrane</keyword>
<comment type="caution">
    <text evidence="2">The sequence shown here is derived from an EMBL/GenBank/DDBJ whole genome shotgun (WGS) entry which is preliminary data.</text>
</comment>
<reference evidence="2 3" key="1">
    <citation type="submission" date="2016-04" db="EMBL/GenBank/DDBJ databases">
        <title>Draft genome sequence of Aeribacillus pallidus 8m3 from petroleum reservoir.</title>
        <authorList>
            <person name="Poltaraus A.B."/>
            <person name="Nazina T.N."/>
            <person name="Tourova T.P."/>
            <person name="Malakho S.M."/>
            <person name="Korshunova A.V."/>
            <person name="Sokolova D.S."/>
        </authorList>
    </citation>
    <scope>NUCLEOTIDE SEQUENCE [LARGE SCALE GENOMIC DNA]</scope>
    <source>
        <strain evidence="2 3">8m3</strain>
    </source>
</reference>
<evidence type="ECO:0000313" key="3">
    <source>
        <dbReference type="Proteomes" id="UP000076476"/>
    </source>
</evidence>
<gene>
    <name evidence="2" type="ORF">AZI98_05365</name>
</gene>
<name>A0A165YEP6_9BACI</name>
<dbReference type="STRING" id="33936.AZI98_05365"/>
<dbReference type="EMBL" id="LWBR01000013">
    <property type="protein sequence ID" value="KZN96995.1"/>
    <property type="molecule type" value="Genomic_DNA"/>
</dbReference>
<organism evidence="2 3">
    <name type="scientific">Aeribacillus pallidus</name>
    <dbReference type="NCBI Taxonomy" id="33936"/>
    <lineage>
        <taxon>Bacteria</taxon>
        <taxon>Bacillati</taxon>
        <taxon>Bacillota</taxon>
        <taxon>Bacilli</taxon>
        <taxon>Bacillales</taxon>
        <taxon>Bacillaceae</taxon>
        <taxon>Aeribacillus</taxon>
    </lineage>
</organism>
<keyword evidence="3" id="KW-1185">Reference proteome</keyword>
<evidence type="ECO:0000313" key="2">
    <source>
        <dbReference type="EMBL" id="KZN96995.1"/>
    </source>
</evidence>
<keyword evidence="1" id="KW-0812">Transmembrane</keyword>
<dbReference type="Proteomes" id="UP000076476">
    <property type="component" value="Unassembled WGS sequence"/>
</dbReference>
<dbReference type="OrthoDB" id="2885031at2"/>
<dbReference type="AlphaFoldDB" id="A0A165YEP6"/>